<evidence type="ECO:0000259" key="6">
    <source>
        <dbReference type="Pfam" id="PF08281"/>
    </source>
</evidence>
<dbReference type="InterPro" id="IPR014284">
    <property type="entry name" value="RNA_pol_sigma-70_dom"/>
</dbReference>
<keyword evidence="8" id="KW-1185">Reference proteome</keyword>
<keyword evidence="3" id="KW-0731">Sigma factor</keyword>
<dbReference type="InterPro" id="IPR013324">
    <property type="entry name" value="RNA_pol_sigma_r3/r4-like"/>
</dbReference>
<dbReference type="GO" id="GO:0006352">
    <property type="term" value="P:DNA-templated transcription initiation"/>
    <property type="evidence" value="ECO:0007669"/>
    <property type="project" value="InterPro"/>
</dbReference>
<dbReference type="SUPFAM" id="SSF88659">
    <property type="entry name" value="Sigma3 and sigma4 domains of RNA polymerase sigma factors"/>
    <property type="match status" value="1"/>
</dbReference>
<evidence type="ECO:0000256" key="4">
    <source>
        <dbReference type="ARBA" id="ARBA00023163"/>
    </source>
</evidence>
<dbReference type="InterPro" id="IPR007627">
    <property type="entry name" value="RNA_pol_sigma70_r2"/>
</dbReference>
<dbReference type="Proteomes" id="UP000433577">
    <property type="component" value="Chromosome 3"/>
</dbReference>
<keyword evidence="4" id="KW-0804">Transcription</keyword>
<dbReference type="OrthoDB" id="8654550at2"/>
<dbReference type="Pfam" id="PF08281">
    <property type="entry name" value="Sigma70_r4_2"/>
    <property type="match status" value="1"/>
</dbReference>
<dbReference type="GO" id="GO:0016987">
    <property type="term" value="F:sigma factor activity"/>
    <property type="evidence" value="ECO:0007669"/>
    <property type="project" value="UniProtKB-KW"/>
</dbReference>
<evidence type="ECO:0000256" key="2">
    <source>
        <dbReference type="ARBA" id="ARBA00023015"/>
    </source>
</evidence>
<evidence type="ECO:0000313" key="7">
    <source>
        <dbReference type="EMBL" id="QGZ65073.1"/>
    </source>
</evidence>
<dbReference type="GO" id="GO:0003677">
    <property type="term" value="F:DNA binding"/>
    <property type="evidence" value="ECO:0007669"/>
    <property type="project" value="InterPro"/>
</dbReference>
<dbReference type="Gene3D" id="1.10.10.10">
    <property type="entry name" value="Winged helix-like DNA-binding domain superfamily/Winged helix DNA-binding domain"/>
    <property type="match status" value="1"/>
</dbReference>
<dbReference type="Pfam" id="PF04542">
    <property type="entry name" value="Sigma70_r2"/>
    <property type="match status" value="1"/>
</dbReference>
<dbReference type="RefSeq" id="WP_158955132.1">
    <property type="nucleotide sequence ID" value="NZ_CP046915.1"/>
</dbReference>
<feature type="domain" description="RNA polymerase sigma factor 70 region 4 type 2" evidence="6">
    <location>
        <begin position="118"/>
        <end position="170"/>
    </location>
</feature>
<evidence type="ECO:0000256" key="3">
    <source>
        <dbReference type="ARBA" id="ARBA00023082"/>
    </source>
</evidence>
<dbReference type="Gene3D" id="1.10.1740.10">
    <property type="match status" value="1"/>
</dbReference>
<dbReference type="InterPro" id="IPR036388">
    <property type="entry name" value="WH-like_DNA-bd_sf"/>
</dbReference>
<accession>A0A7Z2GNL8</accession>
<organism evidence="7 8">
    <name type="scientific">Paraburkholderia acidisoli</name>
    <dbReference type="NCBI Taxonomy" id="2571748"/>
    <lineage>
        <taxon>Bacteria</taxon>
        <taxon>Pseudomonadati</taxon>
        <taxon>Pseudomonadota</taxon>
        <taxon>Betaproteobacteria</taxon>
        <taxon>Burkholderiales</taxon>
        <taxon>Burkholderiaceae</taxon>
        <taxon>Paraburkholderia</taxon>
    </lineage>
</organism>
<reference evidence="7 8" key="1">
    <citation type="submission" date="2019-12" db="EMBL/GenBank/DDBJ databases">
        <title>Paraburkholderia acidiphila 7Q-K02 sp. nov and Paraburkholderia acidisoli DHF22 sp. nov., two strains isolated from forest soil.</title>
        <authorList>
            <person name="Gao Z."/>
            <person name="Qiu L."/>
        </authorList>
    </citation>
    <scope>NUCLEOTIDE SEQUENCE [LARGE SCALE GENOMIC DNA]</scope>
    <source>
        <strain evidence="7 8">DHF22</strain>
    </source>
</reference>
<dbReference type="PANTHER" id="PTHR43133:SF63">
    <property type="entry name" value="RNA POLYMERASE SIGMA FACTOR FECI-RELATED"/>
    <property type="match status" value="1"/>
</dbReference>
<proteinExistence type="inferred from homology"/>
<dbReference type="InterPro" id="IPR013249">
    <property type="entry name" value="RNA_pol_sigma70_r4_t2"/>
</dbReference>
<evidence type="ECO:0000256" key="1">
    <source>
        <dbReference type="ARBA" id="ARBA00010641"/>
    </source>
</evidence>
<dbReference type="SUPFAM" id="SSF88946">
    <property type="entry name" value="Sigma2 domain of RNA polymerase sigma factors"/>
    <property type="match status" value="1"/>
</dbReference>
<dbReference type="KEGG" id="pacs:FAZ98_25130"/>
<dbReference type="PANTHER" id="PTHR43133">
    <property type="entry name" value="RNA POLYMERASE ECF-TYPE SIGMA FACTO"/>
    <property type="match status" value="1"/>
</dbReference>
<dbReference type="InterPro" id="IPR039425">
    <property type="entry name" value="RNA_pol_sigma-70-like"/>
</dbReference>
<evidence type="ECO:0000313" key="8">
    <source>
        <dbReference type="Proteomes" id="UP000433577"/>
    </source>
</evidence>
<evidence type="ECO:0000259" key="5">
    <source>
        <dbReference type="Pfam" id="PF04542"/>
    </source>
</evidence>
<sequence>MSASDSLQTSCTGSAIGDLYSDHHGWLFGWLRRRLGNGADAADLAHDTFVRLLVKPAARGFANGIEARGYLRTVAGGLCIDLWRRRDVEQAWLDTLAALPEPWEPSPEQRAIVVETLVQIGAMLGRLPQKACEAFVMAQIDGVRYREIAAHLGVSERMVKKYVAQGMLQCALIDAGLAPAA</sequence>
<gene>
    <name evidence="7" type="ORF">FAZ98_25130</name>
</gene>
<comment type="similarity">
    <text evidence="1">Belongs to the sigma-70 factor family. ECF subfamily.</text>
</comment>
<name>A0A7Z2GNL8_9BURK</name>
<protein>
    <submittedName>
        <fullName evidence="7">Sigma-70 family RNA polymerase sigma factor</fullName>
    </submittedName>
</protein>
<keyword evidence="2" id="KW-0805">Transcription regulation</keyword>
<dbReference type="InterPro" id="IPR013325">
    <property type="entry name" value="RNA_pol_sigma_r2"/>
</dbReference>
<dbReference type="EMBL" id="CP046915">
    <property type="protein sequence ID" value="QGZ65073.1"/>
    <property type="molecule type" value="Genomic_DNA"/>
</dbReference>
<feature type="domain" description="RNA polymerase sigma-70 region 2" evidence="5">
    <location>
        <begin position="19"/>
        <end position="87"/>
    </location>
</feature>
<dbReference type="NCBIfam" id="TIGR02937">
    <property type="entry name" value="sigma70-ECF"/>
    <property type="match status" value="1"/>
</dbReference>
<dbReference type="AlphaFoldDB" id="A0A7Z2GNL8"/>